<accession>A0A3D8SHW8</accession>
<evidence type="ECO:0000256" key="1">
    <source>
        <dbReference type="SAM" id="MobiDB-lite"/>
    </source>
</evidence>
<comment type="caution">
    <text evidence="2">The sequence shown here is derived from an EMBL/GenBank/DDBJ whole genome shotgun (WGS) entry which is preliminary data.</text>
</comment>
<gene>
    <name evidence="2" type="ORF">BP5796_04270</name>
</gene>
<feature type="compositionally biased region" description="Polar residues" evidence="1">
    <location>
        <begin position="147"/>
        <end position="156"/>
    </location>
</feature>
<sequence length="618" mass="68966">MVASTVKRFNISHSSAEEWVSTLQRPALVINAQYGETDFSMPSPIPSTLQWHSQNWHQSDSTNQDLAFMENGPENPQAQPNSQVSNGLTANQAAELASQQKLRQQQQIHQQQQQTQIKYQMAQAARQAMLAQQYTGIQPGIPDGIDQMTQAQSQASRRGGPMARPVNSSEHIQQQQKAQQQLQARLQAQANSQQIGQQREPGNMGSAPMPPPQRPTMNALNMPMARPSQLMNHQTLQANQQRLSGQPVDTSSMQEIQDLTNPENATNNPRFIPATMAQTSPEQRQHLTKLSPEKYHEAIRRREARYIQIQNMQGARLGAAMQGTPQLQQQFSGQFVQNQQPTQQRPRLPQNVAAGMAFERMRPSSVDAPPAPLPQMSAPGAMMGLQTSPLPIDAVPRGFEDMTPEEDFFASKYAEKLLARASDVEKDKLWMSIKTQVTQQQHDAYRRRGDSELLLIYKKRAWKTFHVQISGAARQMKAAQTVPISGQQSAQNRAVLPHKSAESTRLECTEQTESEPTPPTYFGMMPEDLDLGLESGNVVPCAIQNPRSETPGRKRTKAGCLSEFHYRIACCVFPLIPILQLVVEDVFDVEKKSLRARTVQNLTASVMATTKEFALSLP</sequence>
<reference evidence="2 3" key="1">
    <citation type="journal article" date="2018" name="IMA Fungus">
        <title>IMA Genome-F 9: Draft genome sequence of Annulohypoxylon stygium, Aspergillus mulundensis, Berkeleyomyces basicola (syn. Thielaviopsis basicola), Ceratocystis smalleyi, two Cercospora beticola strains, Coleophoma cylindrospora, Fusarium fracticaudum, Phialophora cf. hyalina, and Morchella septimelata.</title>
        <authorList>
            <person name="Wingfield B.D."/>
            <person name="Bills G.F."/>
            <person name="Dong Y."/>
            <person name="Huang W."/>
            <person name="Nel W.J."/>
            <person name="Swalarsk-Parry B.S."/>
            <person name="Vaghefi N."/>
            <person name="Wilken P.M."/>
            <person name="An Z."/>
            <person name="de Beer Z.W."/>
            <person name="De Vos L."/>
            <person name="Chen L."/>
            <person name="Duong T.A."/>
            <person name="Gao Y."/>
            <person name="Hammerbacher A."/>
            <person name="Kikkert J.R."/>
            <person name="Li Y."/>
            <person name="Li H."/>
            <person name="Li K."/>
            <person name="Li Q."/>
            <person name="Liu X."/>
            <person name="Ma X."/>
            <person name="Naidoo K."/>
            <person name="Pethybridge S.J."/>
            <person name="Sun J."/>
            <person name="Steenkamp E.T."/>
            <person name="van der Nest M.A."/>
            <person name="van Wyk S."/>
            <person name="Wingfield M.J."/>
            <person name="Xiong C."/>
            <person name="Yue Q."/>
            <person name="Zhang X."/>
        </authorList>
    </citation>
    <scope>NUCLEOTIDE SEQUENCE [LARGE SCALE GENOMIC DNA]</scope>
    <source>
        <strain evidence="2 3">BP5796</strain>
    </source>
</reference>
<feature type="region of interest" description="Disordered" evidence="1">
    <location>
        <begin position="65"/>
        <end position="86"/>
    </location>
</feature>
<dbReference type="Proteomes" id="UP000256328">
    <property type="component" value="Unassembled WGS sequence"/>
</dbReference>
<protein>
    <submittedName>
        <fullName evidence="2">Uncharacterized protein</fullName>
    </submittedName>
</protein>
<dbReference type="AlphaFoldDB" id="A0A3D8SHW8"/>
<feature type="region of interest" description="Disordered" evidence="1">
    <location>
        <begin position="141"/>
        <end position="215"/>
    </location>
</feature>
<feature type="compositionally biased region" description="Low complexity" evidence="1">
    <location>
        <begin position="173"/>
        <end position="198"/>
    </location>
</feature>
<organism evidence="2 3">
    <name type="scientific">Coleophoma crateriformis</name>
    <dbReference type="NCBI Taxonomy" id="565419"/>
    <lineage>
        <taxon>Eukaryota</taxon>
        <taxon>Fungi</taxon>
        <taxon>Dikarya</taxon>
        <taxon>Ascomycota</taxon>
        <taxon>Pezizomycotina</taxon>
        <taxon>Leotiomycetes</taxon>
        <taxon>Helotiales</taxon>
        <taxon>Dermateaceae</taxon>
        <taxon>Coleophoma</taxon>
    </lineage>
</organism>
<name>A0A3D8SHW8_9HELO</name>
<feature type="region of interest" description="Disordered" evidence="1">
    <location>
        <begin position="501"/>
        <end position="521"/>
    </location>
</feature>
<evidence type="ECO:0000313" key="2">
    <source>
        <dbReference type="EMBL" id="RDW85945.1"/>
    </source>
</evidence>
<evidence type="ECO:0000313" key="3">
    <source>
        <dbReference type="Proteomes" id="UP000256328"/>
    </source>
</evidence>
<proteinExistence type="predicted"/>
<keyword evidence="3" id="KW-1185">Reference proteome</keyword>
<feature type="compositionally biased region" description="Polar residues" evidence="1">
    <location>
        <begin position="74"/>
        <end position="86"/>
    </location>
</feature>
<dbReference type="EMBL" id="PDLN01000005">
    <property type="protein sequence ID" value="RDW85945.1"/>
    <property type="molecule type" value="Genomic_DNA"/>
</dbReference>
<dbReference type="OrthoDB" id="5431013at2759"/>